<protein>
    <submittedName>
        <fullName evidence="1">Uncharacterized protein</fullName>
    </submittedName>
</protein>
<accession>A0A7D8IWV1</accession>
<dbReference type="EMBL" id="UGWV01000002">
    <property type="protein sequence ID" value="SUF97852.1"/>
    <property type="molecule type" value="Genomic_DNA"/>
</dbReference>
<sequence>MEITTEPLPEQRCSVVPASGLRIWAQTPAIDEDCMLHGVLQEKVYACFHLANEIGHQSPEAPWSTLLVS</sequence>
<gene>
    <name evidence="1" type="ORF">NCTC6385_04908</name>
</gene>
<dbReference type="AlphaFoldDB" id="A0A7D8IWV1"/>
<organism evidence="1 2">
    <name type="scientific">Salmonella enterica</name>
    <name type="common">Salmonella choleraesuis</name>
    <dbReference type="NCBI Taxonomy" id="28901"/>
    <lineage>
        <taxon>Bacteria</taxon>
        <taxon>Pseudomonadati</taxon>
        <taxon>Pseudomonadota</taxon>
        <taxon>Gammaproteobacteria</taxon>
        <taxon>Enterobacterales</taxon>
        <taxon>Enterobacteriaceae</taxon>
        <taxon>Salmonella</taxon>
    </lineage>
</organism>
<proteinExistence type="predicted"/>
<reference evidence="1 2" key="1">
    <citation type="submission" date="2018-06" db="EMBL/GenBank/DDBJ databases">
        <authorList>
            <consortium name="Pathogen Informatics"/>
            <person name="Doyle S."/>
        </authorList>
    </citation>
    <scope>NUCLEOTIDE SEQUENCE [LARGE SCALE GENOMIC DNA]</scope>
    <source>
        <strain evidence="1 2">NCTC6385</strain>
    </source>
</reference>
<evidence type="ECO:0000313" key="1">
    <source>
        <dbReference type="EMBL" id="SUF97852.1"/>
    </source>
</evidence>
<name>A0A7D8IWV1_SALER</name>
<evidence type="ECO:0000313" key="2">
    <source>
        <dbReference type="Proteomes" id="UP000254463"/>
    </source>
</evidence>
<dbReference type="Proteomes" id="UP000254463">
    <property type="component" value="Unassembled WGS sequence"/>
</dbReference>